<keyword evidence="1" id="KW-0479">Metal-binding</keyword>
<dbReference type="Pfam" id="PF07535">
    <property type="entry name" value="zf-DBF"/>
    <property type="match status" value="1"/>
</dbReference>
<feature type="region of interest" description="Disordered" evidence="5">
    <location>
        <begin position="766"/>
        <end position="835"/>
    </location>
</feature>
<dbReference type="AlphaFoldDB" id="A0A8J9V4I4"/>
<evidence type="ECO:0000256" key="1">
    <source>
        <dbReference type="ARBA" id="ARBA00022723"/>
    </source>
</evidence>
<organism evidence="7 8">
    <name type="scientific">Brenthis ino</name>
    <name type="common">lesser marbled fritillary</name>
    <dbReference type="NCBI Taxonomy" id="405034"/>
    <lineage>
        <taxon>Eukaryota</taxon>
        <taxon>Metazoa</taxon>
        <taxon>Ecdysozoa</taxon>
        <taxon>Arthropoda</taxon>
        <taxon>Hexapoda</taxon>
        <taxon>Insecta</taxon>
        <taxon>Pterygota</taxon>
        <taxon>Neoptera</taxon>
        <taxon>Endopterygota</taxon>
        <taxon>Lepidoptera</taxon>
        <taxon>Glossata</taxon>
        <taxon>Ditrysia</taxon>
        <taxon>Papilionoidea</taxon>
        <taxon>Nymphalidae</taxon>
        <taxon>Heliconiinae</taxon>
        <taxon>Argynnini</taxon>
        <taxon>Brenthis</taxon>
    </lineage>
</organism>
<feature type="non-terminal residue" evidence="7">
    <location>
        <position position="835"/>
    </location>
</feature>
<evidence type="ECO:0000259" key="6">
    <source>
        <dbReference type="PROSITE" id="PS51265"/>
    </source>
</evidence>
<feature type="domain" description="DBF4-type" evidence="6">
    <location>
        <begin position="117"/>
        <end position="166"/>
    </location>
</feature>
<evidence type="ECO:0000256" key="2">
    <source>
        <dbReference type="ARBA" id="ARBA00022771"/>
    </source>
</evidence>
<keyword evidence="2 4" id="KW-0863">Zinc-finger</keyword>
<feature type="region of interest" description="Disordered" evidence="5">
    <location>
        <begin position="654"/>
        <end position="727"/>
    </location>
</feature>
<feature type="compositionally biased region" description="Basic and acidic residues" evidence="5">
    <location>
        <begin position="692"/>
        <end position="703"/>
    </location>
</feature>
<feature type="region of interest" description="Disordered" evidence="5">
    <location>
        <begin position="562"/>
        <end position="584"/>
    </location>
</feature>
<dbReference type="OrthoDB" id="21380at2759"/>
<dbReference type="SMART" id="SM00586">
    <property type="entry name" value="ZnF_DBF"/>
    <property type="match status" value="1"/>
</dbReference>
<dbReference type="EMBL" id="OV170230">
    <property type="protein sequence ID" value="CAH0715268.1"/>
    <property type="molecule type" value="Genomic_DNA"/>
</dbReference>
<feature type="region of interest" description="Disordered" evidence="5">
    <location>
        <begin position="181"/>
        <end position="242"/>
    </location>
</feature>
<feature type="compositionally biased region" description="Polar residues" evidence="5">
    <location>
        <begin position="570"/>
        <end position="583"/>
    </location>
</feature>
<keyword evidence="3" id="KW-0862">Zinc</keyword>
<feature type="compositionally biased region" description="Basic residues" evidence="5">
    <location>
        <begin position="821"/>
        <end position="835"/>
    </location>
</feature>
<proteinExistence type="predicted"/>
<feature type="compositionally biased region" description="Basic residues" evidence="5">
    <location>
        <begin position="362"/>
        <end position="378"/>
    </location>
</feature>
<accession>A0A8J9V4I4</accession>
<protein>
    <recommendedName>
        <fullName evidence="6">DBF4-type domain-containing protein</fullName>
    </recommendedName>
</protein>
<feature type="compositionally biased region" description="Basic residues" evidence="5">
    <location>
        <begin position="661"/>
        <end position="686"/>
    </location>
</feature>
<dbReference type="GO" id="GO:0003676">
    <property type="term" value="F:nucleic acid binding"/>
    <property type="evidence" value="ECO:0007669"/>
    <property type="project" value="InterPro"/>
</dbReference>
<feature type="compositionally biased region" description="Basic and acidic residues" evidence="5">
    <location>
        <begin position="387"/>
        <end position="398"/>
    </location>
</feature>
<evidence type="ECO:0000313" key="8">
    <source>
        <dbReference type="Proteomes" id="UP000838878"/>
    </source>
</evidence>
<dbReference type="InterPro" id="IPR006572">
    <property type="entry name" value="Znf_DBF"/>
</dbReference>
<evidence type="ECO:0000313" key="7">
    <source>
        <dbReference type="EMBL" id="CAH0715268.1"/>
    </source>
</evidence>
<feature type="compositionally biased region" description="Basic and acidic residues" evidence="5">
    <location>
        <begin position="766"/>
        <end position="794"/>
    </location>
</feature>
<dbReference type="Proteomes" id="UP000838878">
    <property type="component" value="Chromosome 10"/>
</dbReference>
<gene>
    <name evidence="7" type="ORF">BINO364_LOCUS2219</name>
</gene>
<name>A0A8J9V4I4_9NEOP</name>
<dbReference type="Gene3D" id="6.10.250.3410">
    <property type="entry name" value="DBF zinc finger"/>
    <property type="match status" value="1"/>
</dbReference>
<evidence type="ECO:0000256" key="5">
    <source>
        <dbReference type="SAM" id="MobiDB-lite"/>
    </source>
</evidence>
<dbReference type="InterPro" id="IPR038545">
    <property type="entry name" value="Znf_DBF_sf"/>
</dbReference>
<evidence type="ECO:0000256" key="4">
    <source>
        <dbReference type="PROSITE-ProRule" id="PRU00600"/>
    </source>
</evidence>
<feature type="region of interest" description="Disordered" evidence="5">
    <location>
        <begin position="293"/>
        <end position="421"/>
    </location>
</feature>
<sequence length="835" mass="95404">MLQRLSQPHNYVHLTVQKAISLLDKLYDTFFTAPRKAHINLFSKHFIKIEFLDKLCRPVFKEFDEWPTISLEPDPPKEKKEKKESPEILVNAIPSNNNTIQKMTRKSRPRIKEKDDKEQKGGYCEMCNTDYVDAALHRRSPHHLAFVRDHTNFLALDSLITSGADVTSFLDKATPVNGERRSLRKLCNGDVEPKSKRSKRSQSPDNINGNASPKRNGGLEDEKKLRTRCSKRTSESQTSEDRQYYKVVGVSTKLRSSGGFAVKKKESPPTCNGTKPLVVKFRKVRRSELSVLSDEAEQFMFPKRASSTSSTSSEEDEKEVLRSRRKTPPQPPPPIERQRLARPIALKEESSEEDSWPEDKTRRRRRVPPVAKRGRKAISKAPVSDSPKPKEKTPEIVKEQAPPEQVEPEISPLREEPSERCMKWEDGKLKYTPAVEQLEFAFESVPQSEPWFETFKRQDQDKLVTKNVPQYFELYSKSPKLPYEIGQLPPLKPNCCRLSDFVKRDEKPGPSRSYGTRGMKKKRIKKQKRTAALIALEGHPRKSPREHASTLAILGSAGLLHRRKHDDAKSTASEDTISDSHSNMKIEPVLSETQEESERLQQFLSEVFEEPTDYDIADELIADETAVITSKNLPDVSSLVSECEDCDIIRNEINQGSPGQVRRRRGKFKKKNKTGWPNKKKTKKGSRTSSVEQKDSSLDRSSVEPEDDTTQDTMSDQTLSETEKEDKTLTEMHLQVHCESPVQIETPKEPMEVNEEQLQLDLKVLLHDKVSEKSPTKTDDKDDKRSSSDGDEDKKKKKRALQGLLLQPIVRVARVDPNAGRRLRSASRARTSRFR</sequence>
<evidence type="ECO:0000256" key="3">
    <source>
        <dbReference type="ARBA" id="ARBA00022833"/>
    </source>
</evidence>
<reference evidence="7" key="1">
    <citation type="submission" date="2021-12" db="EMBL/GenBank/DDBJ databases">
        <authorList>
            <person name="Martin H S."/>
        </authorList>
    </citation>
    <scope>NUCLEOTIDE SEQUENCE</scope>
</reference>
<dbReference type="GO" id="GO:0008270">
    <property type="term" value="F:zinc ion binding"/>
    <property type="evidence" value="ECO:0007669"/>
    <property type="project" value="UniProtKB-KW"/>
</dbReference>
<feature type="compositionally biased region" description="Polar residues" evidence="5">
    <location>
        <begin position="203"/>
        <end position="213"/>
    </location>
</feature>
<keyword evidence="8" id="KW-1185">Reference proteome</keyword>
<dbReference type="PROSITE" id="PS51265">
    <property type="entry name" value="ZF_DBF4"/>
    <property type="match status" value="1"/>
</dbReference>
<feature type="compositionally biased region" description="Basic and acidic residues" evidence="5">
    <location>
        <begin position="412"/>
        <end position="421"/>
    </location>
</feature>